<dbReference type="PIRSF" id="PIRSF004553">
    <property type="entry name" value="CHP00095"/>
    <property type="match status" value="1"/>
</dbReference>
<dbReference type="CDD" id="cd02440">
    <property type="entry name" value="AdoMet_MTases"/>
    <property type="match status" value="1"/>
</dbReference>
<dbReference type="STRING" id="1006576.DTL3_1797"/>
<dbReference type="KEGG" id="dtn:DTL3_1797"/>
<evidence type="ECO:0000313" key="4">
    <source>
        <dbReference type="Proteomes" id="UP000032809"/>
    </source>
</evidence>
<dbReference type="GO" id="GO:0003676">
    <property type="term" value="F:nucleic acid binding"/>
    <property type="evidence" value="ECO:0007669"/>
    <property type="project" value="InterPro"/>
</dbReference>
<keyword evidence="4" id="KW-1185">Reference proteome</keyword>
<dbReference type="NCBIfam" id="TIGR00095">
    <property type="entry name" value="16S rRNA (guanine(966)-N(2))-methyltransferase RsmD"/>
    <property type="match status" value="1"/>
</dbReference>
<keyword evidence="2 3" id="KW-0808">Transferase</keyword>
<evidence type="ECO:0000256" key="1">
    <source>
        <dbReference type="ARBA" id="ARBA00022603"/>
    </source>
</evidence>
<dbReference type="EC" id="2.1.1.171" evidence="3"/>
<dbReference type="InterPro" id="IPR029063">
    <property type="entry name" value="SAM-dependent_MTases_sf"/>
</dbReference>
<organism evidence="3 4">
    <name type="scientific">Defluviitoga tunisiensis</name>
    <dbReference type="NCBI Taxonomy" id="1006576"/>
    <lineage>
        <taxon>Bacteria</taxon>
        <taxon>Thermotogati</taxon>
        <taxon>Thermotogota</taxon>
        <taxon>Thermotogae</taxon>
        <taxon>Petrotogales</taxon>
        <taxon>Petrotogaceae</taxon>
        <taxon>Defluviitoga</taxon>
    </lineage>
</organism>
<dbReference type="SUPFAM" id="SSF53335">
    <property type="entry name" value="S-adenosyl-L-methionine-dependent methyltransferases"/>
    <property type="match status" value="1"/>
</dbReference>
<dbReference type="HOGENOM" id="CLU_075826_0_2_0"/>
<dbReference type="Gene3D" id="3.40.50.150">
    <property type="entry name" value="Vaccinia Virus protein VP39"/>
    <property type="match status" value="1"/>
</dbReference>
<name>A0A0C7P421_DEFTU</name>
<dbReference type="InterPro" id="IPR002052">
    <property type="entry name" value="DNA_methylase_N6_adenine_CS"/>
</dbReference>
<keyword evidence="1 3" id="KW-0489">Methyltransferase</keyword>
<protein>
    <submittedName>
        <fullName evidence="3">16S rRNA (Guanine(966)-N(2))-methyltransferase</fullName>
        <ecNumber evidence="3">2.1.1.171</ecNumber>
    </submittedName>
</protein>
<dbReference type="Pfam" id="PF03602">
    <property type="entry name" value="Cons_hypoth95"/>
    <property type="match status" value="1"/>
</dbReference>
<dbReference type="RefSeq" id="WP_045088408.1">
    <property type="nucleotide sequence ID" value="NZ_LN824141.1"/>
</dbReference>
<dbReference type="PANTHER" id="PTHR43542">
    <property type="entry name" value="METHYLTRANSFERASE"/>
    <property type="match status" value="1"/>
</dbReference>
<dbReference type="PANTHER" id="PTHR43542:SF1">
    <property type="entry name" value="METHYLTRANSFERASE"/>
    <property type="match status" value="1"/>
</dbReference>
<dbReference type="PROSITE" id="PS00092">
    <property type="entry name" value="N6_MTASE"/>
    <property type="match status" value="1"/>
</dbReference>
<gene>
    <name evidence="3" type="primary">rsmD</name>
    <name evidence="3" type="ORF">DTL3_1797</name>
</gene>
<proteinExistence type="predicted"/>
<dbReference type="AlphaFoldDB" id="A0A0C7P421"/>
<dbReference type="Proteomes" id="UP000032809">
    <property type="component" value="Chromosome I"/>
</dbReference>
<reference evidence="4" key="1">
    <citation type="submission" date="2014-11" db="EMBL/GenBank/DDBJ databases">
        <authorList>
            <person name="Wibberg D."/>
        </authorList>
    </citation>
    <scope>NUCLEOTIDE SEQUENCE [LARGE SCALE GENOMIC DNA]</scope>
    <source>
        <strain evidence="4">L3</strain>
    </source>
</reference>
<dbReference type="GO" id="GO:0052913">
    <property type="term" value="F:16S rRNA (guanine(966)-N(2))-methyltransferase activity"/>
    <property type="evidence" value="ECO:0007669"/>
    <property type="project" value="UniProtKB-EC"/>
</dbReference>
<dbReference type="EMBL" id="LN824141">
    <property type="protein sequence ID" value="CEP79080.1"/>
    <property type="molecule type" value="Genomic_DNA"/>
</dbReference>
<sequence>MNLKIETGKFKNRRIEAVNDPKTRYTTSILRQAVMNIFDFSGANLLELFAGSGVFSFEALSNGAIKSVLVDISSKSINCILKNAKTLGVLEAIKVIKSDYRKVFSKLDSQQFDFIFADPPFDLGYIDELLKLLDKNYSILKKNGYIIIEKSKNERYNVDLKHLILNEIRDYSDTELLILQRKQEE</sequence>
<evidence type="ECO:0000313" key="3">
    <source>
        <dbReference type="EMBL" id="CEP79080.1"/>
    </source>
</evidence>
<dbReference type="OrthoDB" id="9803017at2"/>
<evidence type="ECO:0000256" key="2">
    <source>
        <dbReference type="ARBA" id="ARBA00022679"/>
    </source>
</evidence>
<accession>A0A0C7P421</accession>
<dbReference type="InterPro" id="IPR004398">
    <property type="entry name" value="RNA_MeTrfase_RsmD"/>
</dbReference>